<evidence type="ECO:0000313" key="2">
    <source>
        <dbReference type="EMBL" id="OUE05056.1"/>
    </source>
</evidence>
<proteinExistence type="predicted"/>
<dbReference type="Proteomes" id="UP000195062">
    <property type="component" value="Unassembled WGS sequence"/>
</dbReference>
<reference evidence="2 3" key="1">
    <citation type="submission" date="2016-08" db="EMBL/GenBank/DDBJ databases">
        <title>Genome sequence of Clavibacter michiganensis subsp. michiganensis strain CASJ007.</title>
        <authorList>
            <person name="Thapa S.P."/>
            <person name="Coaker G."/>
        </authorList>
    </citation>
    <scope>NUCLEOTIDE SEQUENCE [LARGE SCALE GENOMIC DNA]</scope>
    <source>
        <strain evidence="2">CASJ007</strain>
    </source>
</reference>
<evidence type="ECO:0000313" key="3">
    <source>
        <dbReference type="Proteomes" id="UP000195062"/>
    </source>
</evidence>
<organism evidence="2 3">
    <name type="scientific">Clavibacter michiganensis subsp. michiganensis</name>
    <dbReference type="NCBI Taxonomy" id="33013"/>
    <lineage>
        <taxon>Bacteria</taxon>
        <taxon>Bacillati</taxon>
        <taxon>Actinomycetota</taxon>
        <taxon>Actinomycetes</taxon>
        <taxon>Micrococcales</taxon>
        <taxon>Microbacteriaceae</taxon>
        <taxon>Clavibacter</taxon>
    </lineage>
</organism>
<keyword evidence="3" id="KW-1185">Reference proteome</keyword>
<feature type="region of interest" description="Disordered" evidence="1">
    <location>
        <begin position="70"/>
        <end position="102"/>
    </location>
</feature>
<sequence>MLADLALPVPLAARVDGVILRRATVADLAELMRLLADDPVSAGRGDRADPGDADLYRDALARILADPRTTCSSRPTRAARSSARCSSRGSPAWPGAAPPASRWRPCACGATCVRPASAAP</sequence>
<gene>
    <name evidence="2" type="ORF">CMMCAS07_08905</name>
</gene>
<dbReference type="AlphaFoldDB" id="A0A251XNP6"/>
<accession>A0A251XNP6</accession>
<comment type="caution">
    <text evidence="2">The sequence shown here is derived from an EMBL/GenBank/DDBJ whole genome shotgun (WGS) entry which is preliminary data.</text>
</comment>
<evidence type="ECO:0000256" key="1">
    <source>
        <dbReference type="SAM" id="MobiDB-lite"/>
    </source>
</evidence>
<name>A0A251XNP6_CLAMM</name>
<protein>
    <submittedName>
        <fullName evidence="2">Uncharacterized protein</fullName>
    </submittedName>
</protein>
<dbReference type="EMBL" id="MDHH01000001">
    <property type="protein sequence ID" value="OUE05056.1"/>
    <property type="molecule type" value="Genomic_DNA"/>
</dbReference>